<dbReference type="InterPro" id="IPR000557">
    <property type="entry name" value="Calponin_repeat"/>
</dbReference>
<evidence type="ECO:0000256" key="1">
    <source>
        <dbReference type="ARBA" id="ARBA00009631"/>
    </source>
</evidence>
<evidence type="ECO:0000313" key="3">
    <source>
        <dbReference type="EMBL" id="CAH1785932.1"/>
    </source>
</evidence>
<comment type="caution">
    <text evidence="3">The sequence shown here is derived from an EMBL/GenBank/DDBJ whole genome shotgun (WGS) entry which is preliminary data.</text>
</comment>
<proteinExistence type="inferred from homology"/>
<name>A0A8J1XW36_OWEFU</name>
<dbReference type="SMART" id="SM00033">
    <property type="entry name" value="CH"/>
    <property type="match status" value="1"/>
</dbReference>
<dbReference type="AlphaFoldDB" id="A0A8J1XW36"/>
<dbReference type="InterPro" id="IPR036872">
    <property type="entry name" value="CH_dom_sf"/>
</dbReference>
<dbReference type="PANTHER" id="PTHR47385:SF14">
    <property type="entry name" value="TRANSGELIN"/>
    <property type="match status" value="1"/>
</dbReference>
<accession>A0A8J1XW36</accession>
<sequence>MAARPRGYGMTAEISRKIAGKYDEDLEQQARHWIEDVTGESLGEGDAPLGLDKFQAVLKDGRHLCNLINALRPGSVKKINAGSMAFKLMENINQFLTGCENFGVQKQDLFQTVDLYEKQNMVAVVNAIHALGRAAQKNGYNGPVLGPREAAANKREFSEEQLQAGKGVIGLQMGTNKGASQAGQNFGKQRMIID</sequence>
<comment type="similarity">
    <text evidence="1 2">Belongs to the calponin family.</text>
</comment>
<gene>
    <name evidence="3" type="ORF">OFUS_LOCUS11926</name>
</gene>
<dbReference type="Pfam" id="PF00402">
    <property type="entry name" value="Calponin"/>
    <property type="match status" value="1"/>
</dbReference>
<dbReference type="GO" id="GO:0007015">
    <property type="term" value="P:actin filament organization"/>
    <property type="evidence" value="ECO:0007669"/>
    <property type="project" value="TreeGrafter"/>
</dbReference>
<dbReference type="SUPFAM" id="SSF47576">
    <property type="entry name" value="Calponin-homology domain, CH-domain"/>
    <property type="match status" value="1"/>
</dbReference>
<dbReference type="PRINTS" id="PR00888">
    <property type="entry name" value="SM22CALPONIN"/>
</dbReference>
<dbReference type="Pfam" id="PF00307">
    <property type="entry name" value="CH"/>
    <property type="match status" value="1"/>
</dbReference>
<dbReference type="PROSITE" id="PS51122">
    <property type="entry name" value="CALPONIN_2"/>
    <property type="match status" value="1"/>
</dbReference>
<dbReference type="PANTHER" id="PTHR47385">
    <property type="entry name" value="CALPONIN"/>
    <property type="match status" value="1"/>
</dbReference>
<dbReference type="InterPro" id="IPR050606">
    <property type="entry name" value="Calponin-like"/>
</dbReference>
<organism evidence="3 4">
    <name type="scientific">Owenia fusiformis</name>
    <name type="common">Polychaete worm</name>
    <dbReference type="NCBI Taxonomy" id="6347"/>
    <lineage>
        <taxon>Eukaryota</taxon>
        <taxon>Metazoa</taxon>
        <taxon>Spiralia</taxon>
        <taxon>Lophotrochozoa</taxon>
        <taxon>Annelida</taxon>
        <taxon>Polychaeta</taxon>
        <taxon>Sedentaria</taxon>
        <taxon>Canalipalpata</taxon>
        <taxon>Sabellida</taxon>
        <taxon>Oweniida</taxon>
        <taxon>Oweniidae</taxon>
        <taxon>Owenia</taxon>
    </lineage>
</organism>
<dbReference type="GO" id="GO:0015629">
    <property type="term" value="C:actin cytoskeleton"/>
    <property type="evidence" value="ECO:0007669"/>
    <property type="project" value="TreeGrafter"/>
</dbReference>
<dbReference type="InterPro" id="IPR001715">
    <property type="entry name" value="CH_dom"/>
</dbReference>
<dbReference type="Gene3D" id="1.10.418.10">
    <property type="entry name" value="Calponin-like domain"/>
    <property type="match status" value="1"/>
</dbReference>
<dbReference type="InterPro" id="IPR003096">
    <property type="entry name" value="SM22_calponin"/>
</dbReference>
<keyword evidence="4" id="KW-1185">Reference proteome</keyword>
<protein>
    <recommendedName>
        <fullName evidence="2">Transgelin</fullName>
    </recommendedName>
</protein>
<dbReference type="EMBL" id="CAIIXF020000006">
    <property type="protein sequence ID" value="CAH1785932.1"/>
    <property type="molecule type" value="Genomic_DNA"/>
</dbReference>
<reference evidence="3" key="1">
    <citation type="submission" date="2022-03" db="EMBL/GenBank/DDBJ databases">
        <authorList>
            <person name="Martin C."/>
        </authorList>
    </citation>
    <scope>NUCLEOTIDE SEQUENCE</scope>
</reference>
<evidence type="ECO:0000313" key="4">
    <source>
        <dbReference type="Proteomes" id="UP000749559"/>
    </source>
</evidence>
<dbReference type="OrthoDB" id="21595at2759"/>
<evidence type="ECO:0000256" key="2">
    <source>
        <dbReference type="RuleBase" id="RU361224"/>
    </source>
</evidence>
<dbReference type="Proteomes" id="UP000749559">
    <property type="component" value="Unassembled WGS sequence"/>
</dbReference>
<dbReference type="PROSITE" id="PS01052">
    <property type="entry name" value="CALPONIN_1"/>
    <property type="match status" value="1"/>
</dbReference>
<dbReference type="PROSITE" id="PS50021">
    <property type="entry name" value="CH"/>
    <property type="match status" value="1"/>
</dbReference>
<dbReference type="GO" id="GO:0051015">
    <property type="term" value="F:actin filament binding"/>
    <property type="evidence" value="ECO:0007669"/>
    <property type="project" value="TreeGrafter"/>
</dbReference>